<dbReference type="EMBL" id="CP003071">
    <property type="protein sequence ID" value="AGA87128.1"/>
    <property type="molecule type" value="Genomic_DNA"/>
</dbReference>
<sequence length="113" mass="11630">MNTVKQWMRATRALGFALVLAVDPACAAVIVDSLSADPTSANLHGSHTPSCDAASATSVIAYSHSGSDSAQHCASAAGGQGVERAATNRGRHMAEPAAGSLWFPPTDGRRYSF</sequence>
<dbReference type="RefSeq" id="WP_015277384.1">
    <property type="nucleotide sequence ID" value="NC_019936.1"/>
</dbReference>
<keyword evidence="1" id="KW-0732">Signal</keyword>
<dbReference type="STRING" id="644801.Psest_2612"/>
<protein>
    <submittedName>
        <fullName evidence="2">Uncharacterized protein</fullName>
    </submittedName>
</protein>
<dbReference type="AlphaFoldDB" id="L0GK62"/>
<dbReference type="Proteomes" id="UP000010820">
    <property type="component" value="Chromosome"/>
</dbReference>
<dbReference type="KEGG" id="psh:Psest_2612"/>
<feature type="chain" id="PRO_5003942684" evidence="1">
    <location>
        <begin position="28"/>
        <end position="113"/>
    </location>
</feature>
<name>L0GK62_STUST</name>
<reference evidence="2 3" key="1">
    <citation type="submission" date="2011-10" db="EMBL/GenBank/DDBJ databases">
        <title>Complete sequence of chromosome of Pseudomonas stutzeri RCH2.</title>
        <authorList>
            <consortium name="US DOE Joint Genome Institute"/>
            <person name="Lucas S."/>
            <person name="Han J."/>
            <person name="Lapidus A."/>
            <person name="Cheng J.-F."/>
            <person name="Goodwin L."/>
            <person name="Pitluck S."/>
            <person name="Peters L."/>
            <person name="Ovchinnikova G."/>
            <person name="Zeytun A."/>
            <person name="Lu M."/>
            <person name="Detter J.C."/>
            <person name="Han C."/>
            <person name="Tapia R."/>
            <person name="Land M."/>
            <person name="Hauser L."/>
            <person name="Kyrpides N."/>
            <person name="Ivanova N."/>
            <person name="Pagani I."/>
            <person name="Chakraborty R."/>
            <person name="Arkin A."/>
            <person name="Dehal P."/>
            <person name="Wall J."/>
            <person name="Hazen T."/>
            <person name="Woyke T."/>
        </authorList>
    </citation>
    <scope>NUCLEOTIDE SEQUENCE [LARGE SCALE GENOMIC DNA]</scope>
    <source>
        <strain evidence="2 3">RCH2</strain>
    </source>
</reference>
<evidence type="ECO:0000313" key="2">
    <source>
        <dbReference type="EMBL" id="AGA87128.1"/>
    </source>
</evidence>
<dbReference type="PATRIC" id="fig|644801.3.peg.2552"/>
<dbReference type="eggNOG" id="ENOG5031KFU">
    <property type="taxonomic scope" value="Bacteria"/>
</dbReference>
<feature type="signal peptide" evidence="1">
    <location>
        <begin position="1"/>
        <end position="27"/>
    </location>
</feature>
<accession>L0GK62</accession>
<evidence type="ECO:0000256" key="1">
    <source>
        <dbReference type="SAM" id="SignalP"/>
    </source>
</evidence>
<gene>
    <name evidence="2" type="ORF">Psest_2612</name>
</gene>
<dbReference type="HOGENOM" id="CLU_2131405_0_0_6"/>
<proteinExistence type="predicted"/>
<organism evidence="2 3">
    <name type="scientific">Stutzerimonas stutzeri RCH2</name>
    <dbReference type="NCBI Taxonomy" id="644801"/>
    <lineage>
        <taxon>Bacteria</taxon>
        <taxon>Pseudomonadati</taxon>
        <taxon>Pseudomonadota</taxon>
        <taxon>Gammaproteobacteria</taxon>
        <taxon>Pseudomonadales</taxon>
        <taxon>Pseudomonadaceae</taxon>
        <taxon>Stutzerimonas</taxon>
    </lineage>
</organism>
<evidence type="ECO:0000313" key="3">
    <source>
        <dbReference type="Proteomes" id="UP000010820"/>
    </source>
</evidence>